<dbReference type="AlphaFoldDB" id="A0A7J7XMU4"/>
<reference evidence="3 4" key="1">
    <citation type="journal article" date="2020" name="Nature">
        <title>Six reference-quality genomes reveal evolution of bat adaptations.</title>
        <authorList>
            <person name="Jebb D."/>
            <person name="Huang Z."/>
            <person name="Pippel M."/>
            <person name="Hughes G.M."/>
            <person name="Lavrichenko K."/>
            <person name="Devanna P."/>
            <person name="Winkler S."/>
            <person name="Jermiin L.S."/>
            <person name="Skirmuntt E.C."/>
            <person name="Katzourakis A."/>
            <person name="Burkitt-Gray L."/>
            <person name="Ray D.A."/>
            <person name="Sullivan K.A.M."/>
            <person name="Roscito J.G."/>
            <person name="Kirilenko B.M."/>
            <person name="Davalos L.M."/>
            <person name="Corthals A.P."/>
            <person name="Power M.L."/>
            <person name="Jones G."/>
            <person name="Ransome R.D."/>
            <person name="Dechmann D.K.N."/>
            <person name="Locatelli A.G."/>
            <person name="Puechmaille S.J."/>
            <person name="Fedrigo O."/>
            <person name="Jarvis E.D."/>
            <person name="Hiller M."/>
            <person name="Vernes S.C."/>
            <person name="Myers E.W."/>
            <person name="Teeling E.C."/>
        </authorList>
    </citation>
    <scope>NUCLEOTIDE SEQUENCE [LARGE SCALE GENOMIC DNA]</scope>
    <source>
        <strain evidence="3">MMyoMyo1</strain>
        <tissue evidence="3">Flight muscle</tissue>
    </source>
</reference>
<dbReference type="Pfam" id="PF20965">
    <property type="entry name" value="DZF_C"/>
    <property type="match status" value="1"/>
</dbReference>
<evidence type="ECO:0000313" key="3">
    <source>
        <dbReference type="EMBL" id="KAF6350600.1"/>
    </source>
</evidence>
<feature type="region of interest" description="Disordered" evidence="1">
    <location>
        <begin position="38"/>
        <end position="92"/>
    </location>
</feature>
<protein>
    <submittedName>
        <fullName evidence="3">Zinc finger RNA binding protein 2</fullName>
    </submittedName>
</protein>
<name>A0A7J7XMU4_MYOMY</name>
<proteinExistence type="predicted"/>
<dbReference type="SMART" id="SM00572">
    <property type="entry name" value="DZF"/>
    <property type="match status" value="1"/>
</dbReference>
<evidence type="ECO:0000256" key="1">
    <source>
        <dbReference type="SAM" id="MobiDB-lite"/>
    </source>
</evidence>
<feature type="domain" description="DZF" evidence="2">
    <location>
        <begin position="1"/>
        <end position="304"/>
    </location>
</feature>
<dbReference type="VEuPathDB" id="HostDB:GeneID_118658526"/>
<dbReference type="PANTHER" id="PTHR45762:SF2">
    <property type="entry name" value="ZINC FINGER RNA-BINDING PROTEIN 2"/>
    <property type="match status" value="1"/>
</dbReference>
<feature type="region of interest" description="Disordered" evidence="1">
    <location>
        <begin position="120"/>
        <end position="147"/>
    </location>
</feature>
<dbReference type="GO" id="GO:0071011">
    <property type="term" value="C:precatalytic spliceosome"/>
    <property type="evidence" value="ECO:0007669"/>
    <property type="project" value="TreeGrafter"/>
</dbReference>
<dbReference type="GO" id="GO:0003725">
    <property type="term" value="F:double-stranded RNA binding"/>
    <property type="evidence" value="ECO:0007669"/>
    <property type="project" value="TreeGrafter"/>
</dbReference>
<dbReference type="EMBL" id="JABWUV010000006">
    <property type="protein sequence ID" value="KAF6350600.1"/>
    <property type="molecule type" value="Genomic_DNA"/>
</dbReference>
<feature type="compositionally biased region" description="Low complexity" evidence="1">
    <location>
        <begin position="68"/>
        <end position="77"/>
    </location>
</feature>
<dbReference type="InterPro" id="IPR006561">
    <property type="entry name" value="DZF_dom"/>
</dbReference>
<accession>A0A7J7XMU4</accession>
<dbReference type="GO" id="GO:0003727">
    <property type="term" value="F:single-stranded RNA binding"/>
    <property type="evidence" value="ECO:0007669"/>
    <property type="project" value="TreeGrafter"/>
</dbReference>
<organism evidence="3 4">
    <name type="scientific">Myotis myotis</name>
    <name type="common">Greater mouse-eared bat</name>
    <name type="synonym">Vespertilio myotis</name>
    <dbReference type="NCBI Taxonomy" id="51298"/>
    <lineage>
        <taxon>Eukaryota</taxon>
        <taxon>Metazoa</taxon>
        <taxon>Chordata</taxon>
        <taxon>Craniata</taxon>
        <taxon>Vertebrata</taxon>
        <taxon>Euteleostomi</taxon>
        <taxon>Mammalia</taxon>
        <taxon>Eutheria</taxon>
        <taxon>Laurasiatheria</taxon>
        <taxon>Chiroptera</taxon>
        <taxon>Yangochiroptera</taxon>
        <taxon>Vespertilionidae</taxon>
        <taxon>Myotis</taxon>
    </lineage>
</organism>
<keyword evidence="4" id="KW-1185">Reference proteome</keyword>
<gene>
    <name evidence="3" type="ORF">mMyoMyo1_020836</name>
</gene>
<dbReference type="PANTHER" id="PTHR45762">
    <property type="entry name" value="ZINC FINGER RNA-BINDING PROTEIN"/>
    <property type="match status" value="1"/>
</dbReference>
<sequence>MELNVFSKEAFPEWKGFASTLFSGLSYPSCDMSAARPYDAPLLPPQLQPPPPPLPKPEDLSLWGGSGNSSSVTSSSSFLKKPPVPTRLLKPKGWPRHPPLHYCDICKISCAGAQRYRPLCSDPERRDAGRPPGQRPPPSGRQDSAANPALLPEAHPCLLQRVTEQLPRQLLGPEERRSGRKRARAGGPQPCVIVIRVFGDLSSVCQPVGPCQTGWAWARGSCERDQTDALESMTLQQREDITASAQHALGMLAFQQIHKILGMGPLPPPRSRLGCASTSGRGLLRPVRLRKARGSRPAQRRGAV</sequence>
<dbReference type="Proteomes" id="UP000527355">
    <property type="component" value="Unassembled WGS sequence"/>
</dbReference>
<feature type="compositionally biased region" description="Pro residues" evidence="1">
    <location>
        <begin position="42"/>
        <end position="55"/>
    </location>
</feature>
<comment type="caution">
    <text evidence="3">The sequence shown here is derived from an EMBL/GenBank/DDBJ whole genome shotgun (WGS) entry which is preliminary data.</text>
</comment>
<dbReference type="Gene3D" id="1.10.1410.40">
    <property type="match status" value="1"/>
</dbReference>
<dbReference type="InterPro" id="IPR049402">
    <property type="entry name" value="DZF_dom_C"/>
</dbReference>
<evidence type="ECO:0000259" key="2">
    <source>
        <dbReference type="PROSITE" id="PS51703"/>
    </source>
</evidence>
<evidence type="ECO:0000313" key="4">
    <source>
        <dbReference type="Proteomes" id="UP000527355"/>
    </source>
</evidence>
<dbReference type="PROSITE" id="PS51703">
    <property type="entry name" value="DZF"/>
    <property type="match status" value="1"/>
</dbReference>